<comment type="caution">
    <text evidence="5">The sequence shown here is derived from an EMBL/GenBank/DDBJ whole genome shotgun (WGS) entry which is preliminary data.</text>
</comment>
<dbReference type="SUPFAM" id="SSF53756">
    <property type="entry name" value="UDP-Glycosyltransferase/glycogen phosphorylase"/>
    <property type="match status" value="1"/>
</dbReference>
<evidence type="ECO:0008006" key="6">
    <source>
        <dbReference type="Google" id="ProtNLM"/>
    </source>
</evidence>
<feature type="domain" description="Glycosyltransferase family 28 N-terminal" evidence="3">
    <location>
        <begin position="1"/>
        <end position="37"/>
    </location>
</feature>
<evidence type="ECO:0000256" key="2">
    <source>
        <dbReference type="ARBA" id="ARBA00022679"/>
    </source>
</evidence>
<dbReference type="Gene3D" id="3.40.50.2000">
    <property type="entry name" value="Glycogen Phosphorylase B"/>
    <property type="match status" value="2"/>
</dbReference>
<keyword evidence="2" id="KW-0808">Transferase</keyword>
<dbReference type="EMBL" id="BARV01012656">
    <property type="protein sequence ID" value="GAI06309.1"/>
    <property type="molecule type" value="Genomic_DNA"/>
</dbReference>
<evidence type="ECO:0000259" key="3">
    <source>
        <dbReference type="Pfam" id="PF03033"/>
    </source>
</evidence>
<dbReference type="AlphaFoldDB" id="X1MIV4"/>
<proteinExistence type="predicted"/>
<sequence length="194" mass="21239">VVLAGWSLGITSLIHESDTVPGLANRFLARYASKIAISFEESKKYFPAKKYILTGNPVRPEILEGSKERGFRYFGLEYGRPVILVTGGSQGSRKINEVVVKALPRLLENYQVIHLSGEKNLQELRAKIPVLPAGRLDISKKYYKLYPFLPALKMADALAIADLVISRAGANVLAEIAALGKPSVLIPLQGRIPA</sequence>
<accession>X1MIV4</accession>
<feature type="non-terminal residue" evidence="5">
    <location>
        <position position="194"/>
    </location>
</feature>
<evidence type="ECO:0000256" key="1">
    <source>
        <dbReference type="ARBA" id="ARBA00022676"/>
    </source>
</evidence>
<evidence type="ECO:0000259" key="4">
    <source>
        <dbReference type="Pfam" id="PF04101"/>
    </source>
</evidence>
<dbReference type="Pfam" id="PF03033">
    <property type="entry name" value="Glyco_transf_28"/>
    <property type="match status" value="1"/>
</dbReference>
<dbReference type="CDD" id="cd03785">
    <property type="entry name" value="GT28_MurG"/>
    <property type="match status" value="1"/>
</dbReference>
<organism evidence="5">
    <name type="scientific">marine sediment metagenome</name>
    <dbReference type="NCBI Taxonomy" id="412755"/>
    <lineage>
        <taxon>unclassified sequences</taxon>
        <taxon>metagenomes</taxon>
        <taxon>ecological metagenomes</taxon>
    </lineage>
</organism>
<feature type="domain" description="Glycosyl transferase family 28 C-terminal" evidence="4">
    <location>
        <begin position="82"/>
        <end position="189"/>
    </location>
</feature>
<dbReference type="GO" id="GO:0016758">
    <property type="term" value="F:hexosyltransferase activity"/>
    <property type="evidence" value="ECO:0007669"/>
    <property type="project" value="InterPro"/>
</dbReference>
<dbReference type="Pfam" id="PF04101">
    <property type="entry name" value="Glyco_tran_28_C"/>
    <property type="match status" value="1"/>
</dbReference>
<dbReference type="InterPro" id="IPR004276">
    <property type="entry name" value="GlycoTrans_28_N"/>
</dbReference>
<dbReference type="PANTHER" id="PTHR21015:SF22">
    <property type="entry name" value="GLYCOSYLTRANSFERASE"/>
    <property type="match status" value="1"/>
</dbReference>
<protein>
    <recommendedName>
        <fullName evidence="6">Glycosyl transferase family 28 C-terminal domain-containing protein</fullName>
    </recommendedName>
</protein>
<reference evidence="5" key="1">
    <citation type="journal article" date="2014" name="Front. Microbiol.">
        <title>High frequency of phylogenetically diverse reductive dehalogenase-homologous genes in deep subseafloor sedimentary metagenomes.</title>
        <authorList>
            <person name="Kawai M."/>
            <person name="Futagami T."/>
            <person name="Toyoda A."/>
            <person name="Takaki Y."/>
            <person name="Nishi S."/>
            <person name="Hori S."/>
            <person name="Arai W."/>
            <person name="Tsubouchi T."/>
            <person name="Morono Y."/>
            <person name="Uchiyama I."/>
            <person name="Ito T."/>
            <person name="Fujiyama A."/>
            <person name="Inagaki F."/>
            <person name="Takami H."/>
        </authorList>
    </citation>
    <scope>NUCLEOTIDE SEQUENCE</scope>
    <source>
        <strain evidence="5">Expedition CK06-06</strain>
    </source>
</reference>
<feature type="non-terminal residue" evidence="5">
    <location>
        <position position="1"/>
    </location>
</feature>
<keyword evidence="1" id="KW-0328">Glycosyltransferase</keyword>
<dbReference type="PANTHER" id="PTHR21015">
    <property type="entry name" value="UDP-N-ACETYLGLUCOSAMINE--N-ACETYLMURAMYL-(PENTAPEPTIDE) PYROPHOSPHORYL-UNDECAPRENOL N-ACETYLGLUCOSAMINE TRANSFERASE 1"/>
    <property type="match status" value="1"/>
</dbReference>
<dbReference type="InterPro" id="IPR007235">
    <property type="entry name" value="Glyco_trans_28_C"/>
</dbReference>
<evidence type="ECO:0000313" key="5">
    <source>
        <dbReference type="EMBL" id="GAI06309.1"/>
    </source>
</evidence>
<dbReference type="GO" id="GO:0005975">
    <property type="term" value="P:carbohydrate metabolic process"/>
    <property type="evidence" value="ECO:0007669"/>
    <property type="project" value="InterPro"/>
</dbReference>
<gene>
    <name evidence="5" type="ORF">S06H3_23326</name>
</gene>
<name>X1MIV4_9ZZZZ</name>